<dbReference type="Proteomes" id="UP000396862">
    <property type="component" value="Unassembled WGS sequence"/>
</dbReference>
<evidence type="ECO:0000313" key="3">
    <source>
        <dbReference type="Proteomes" id="UP000396862"/>
    </source>
</evidence>
<dbReference type="RefSeq" id="WP_146142098.1">
    <property type="nucleotide sequence ID" value="NZ_BLAU01000001.1"/>
</dbReference>
<feature type="compositionally biased region" description="Polar residues" evidence="1">
    <location>
        <begin position="11"/>
        <end position="31"/>
    </location>
</feature>
<evidence type="ECO:0000313" key="2">
    <source>
        <dbReference type="EMBL" id="GET22998.1"/>
    </source>
</evidence>
<proteinExistence type="predicted"/>
<evidence type="ECO:0008006" key="4">
    <source>
        <dbReference type="Google" id="ProtNLM"/>
    </source>
</evidence>
<name>A0ABQ0ZNL8_9BACT</name>
<sequence length="93" mass="10843">MKENLEKSKMSQRTSHTHCQSPASQRLNQSFAKECASPTPEEKLKISSPSKNKKYPSAQADRKEHEYQWKISLKYKNINGLQRLVNQRQLVIE</sequence>
<dbReference type="EMBL" id="BLAU01000001">
    <property type="protein sequence ID" value="GET22998.1"/>
    <property type="molecule type" value="Genomic_DNA"/>
</dbReference>
<evidence type="ECO:0000256" key="1">
    <source>
        <dbReference type="SAM" id="MobiDB-lite"/>
    </source>
</evidence>
<organism evidence="2 3">
    <name type="scientific">Prolixibacter denitrificans</name>
    <dbReference type="NCBI Taxonomy" id="1541063"/>
    <lineage>
        <taxon>Bacteria</taxon>
        <taxon>Pseudomonadati</taxon>
        <taxon>Bacteroidota</taxon>
        <taxon>Bacteroidia</taxon>
        <taxon>Marinilabiliales</taxon>
        <taxon>Prolixibacteraceae</taxon>
        <taxon>Prolixibacter</taxon>
    </lineage>
</organism>
<accession>A0ABQ0ZNL8</accession>
<feature type="region of interest" description="Disordered" evidence="1">
    <location>
        <begin position="1"/>
        <end position="63"/>
    </location>
</feature>
<reference evidence="2 3" key="1">
    <citation type="submission" date="2019-10" db="EMBL/GenBank/DDBJ databases">
        <title>Prolixibacter strains distinguished by the presence of nitrate reductase genes were adept at nitrate-dependent anaerobic corrosion of metallic iron and carbon steel.</title>
        <authorList>
            <person name="Iino T."/>
            <person name="Shono N."/>
            <person name="Ito K."/>
            <person name="Nakamura R."/>
            <person name="Sueoka K."/>
            <person name="Harayama S."/>
            <person name="Ohkuma M."/>
        </authorList>
    </citation>
    <scope>NUCLEOTIDE SEQUENCE [LARGE SCALE GENOMIC DNA]</scope>
    <source>
        <strain evidence="2 3">MIC1-1</strain>
    </source>
</reference>
<gene>
    <name evidence="2" type="ORF">JCM18694_32440</name>
</gene>
<keyword evidence="3" id="KW-1185">Reference proteome</keyword>
<protein>
    <recommendedName>
        <fullName evidence="4">DDE family transposase</fullName>
    </recommendedName>
</protein>
<comment type="caution">
    <text evidence="2">The sequence shown here is derived from an EMBL/GenBank/DDBJ whole genome shotgun (WGS) entry which is preliminary data.</text>
</comment>